<dbReference type="WBParaSite" id="nRc.2.0.1.t44028-RA">
    <property type="protein sequence ID" value="nRc.2.0.1.t44028-RA"/>
    <property type="gene ID" value="nRc.2.0.1.g44028"/>
</dbReference>
<feature type="region of interest" description="Disordered" evidence="1">
    <location>
        <begin position="1"/>
        <end position="59"/>
    </location>
</feature>
<evidence type="ECO:0000313" key="3">
    <source>
        <dbReference type="WBParaSite" id="nRc.2.0.1.t44028-RA"/>
    </source>
</evidence>
<proteinExistence type="predicted"/>
<evidence type="ECO:0000256" key="1">
    <source>
        <dbReference type="SAM" id="MobiDB-lite"/>
    </source>
</evidence>
<name>A0A915L2P5_ROMCU</name>
<dbReference type="Proteomes" id="UP000887565">
    <property type="component" value="Unplaced"/>
</dbReference>
<protein>
    <submittedName>
        <fullName evidence="3">Uncharacterized protein</fullName>
    </submittedName>
</protein>
<feature type="compositionally biased region" description="Polar residues" evidence="1">
    <location>
        <begin position="17"/>
        <end position="30"/>
    </location>
</feature>
<sequence length="86" mass="9179">MGPFPHTGSLQKAEVTGNISQSNMHLNLQNAFPAKISHHRDPPKDAPAGKGKETSSFTFSAQKQTQTICAPTIGRISIYNQSQGGS</sequence>
<dbReference type="AlphaFoldDB" id="A0A915L2P5"/>
<organism evidence="2 3">
    <name type="scientific">Romanomermis culicivorax</name>
    <name type="common">Nematode worm</name>
    <dbReference type="NCBI Taxonomy" id="13658"/>
    <lineage>
        <taxon>Eukaryota</taxon>
        <taxon>Metazoa</taxon>
        <taxon>Ecdysozoa</taxon>
        <taxon>Nematoda</taxon>
        <taxon>Enoplea</taxon>
        <taxon>Dorylaimia</taxon>
        <taxon>Mermithida</taxon>
        <taxon>Mermithoidea</taxon>
        <taxon>Mermithidae</taxon>
        <taxon>Romanomermis</taxon>
    </lineage>
</organism>
<accession>A0A915L2P5</accession>
<keyword evidence="2" id="KW-1185">Reference proteome</keyword>
<evidence type="ECO:0000313" key="2">
    <source>
        <dbReference type="Proteomes" id="UP000887565"/>
    </source>
</evidence>
<reference evidence="3" key="1">
    <citation type="submission" date="2022-11" db="UniProtKB">
        <authorList>
            <consortium name="WormBaseParasite"/>
        </authorList>
    </citation>
    <scope>IDENTIFICATION</scope>
</reference>